<evidence type="ECO:0000256" key="5">
    <source>
        <dbReference type="ARBA" id="ARBA00023098"/>
    </source>
</evidence>
<dbReference type="OrthoDB" id="9811735at2"/>
<proteinExistence type="predicted"/>
<dbReference type="EMBL" id="FZOR01000007">
    <property type="protein sequence ID" value="SNS68452.1"/>
    <property type="molecule type" value="Genomic_DNA"/>
</dbReference>
<comment type="function">
    <text evidence="8">This protein is a component of the acetyl coenzyme A carboxylase complex; first, biotin carboxylase catalyzes the carboxylation of the carrier protein and then the transcarboxylase transfers the carboxyl group to form malonyl-CoA.</text>
</comment>
<dbReference type="InterPro" id="IPR001882">
    <property type="entry name" value="Biotin_BS"/>
</dbReference>
<organism evidence="11 12">
    <name type="scientific">Actinomadura meyerae</name>
    <dbReference type="NCBI Taxonomy" id="240840"/>
    <lineage>
        <taxon>Bacteria</taxon>
        <taxon>Bacillati</taxon>
        <taxon>Actinomycetota</taxon>
        <taxon>Actinomycetes</taxon>
        <taxon>Streptosporangiales</taxon>
        <taxon>Thermomonosporaceae</taxon>
        <taxon>Actinomadura</taxon>
    </lineage>
</organism>
<keyword evidence="3 8" id="KW-0444">Lipid biosynthesis</keyword>
<dbReference type="PROSITE" id="PS50968">
    <property type="entry name" value="BIOTINYL_LIPOYL"/>
    <property type="match status" value="1"/>
</dbReference>
<dbReference type="PANTHER" id="PTHR45266:SF3">
    <property type="entry name" value="OXALOACETATE DECARBOXYLASE ALPHA CHAIN"/>
    <property type="match status" value="1"/>
</dbReference>
<dbReference type="SUPFAM" id="SSF51230">
    <property type="entry name" value="Single hybrid motif"/>
    <property type="match status" value="1"/>
</dbReference>
<keyword evidence="7 8" id="KW-0092">Biotin</keyword>
<sequence length="180" mass="18633">MTLTADAVAQHERDRSAQGGTDLIELIEAVRDNAARLLSGVPHPPASLRLRAGAVAVELEWPPAEADRPAPPAALDGGDGNTAAGRAAPPPPMPEEDGLFPVLSPSVGVFYQAPEPDAAPFVSVGDTVARGQQVGIVEVMKLMLPVEADRAGRVAEIVARDGAEVEYGEPLLLLADPAGR</sequence>
<dbReference type="PROSITE" id="PS00188">
    <property type="entry name" value="BIOTIN"/>
    <property type="match status" value="1"/>
</dbReference>
<dbReference type="Pfam" id="PF00364">
    <property type="entry name" value="Biotin_lipoyl"/>
    <property type="match status" value="1"/>
</dbReference>
<gene>
    <name evidence="11" type="ORF">SAMN05443665_1007199</name>
</gene>
<dbReference type="RefSeq" id="WP_089325765.1">
    <property type="nucleotide sequence ID" value="NZ_FZOR01000007.1"/>
</dbReference>
<feature type="region of interest" description="Disordered" evidence="9">
    <location>
        <begin position="63"/>
        <end position="94"/>
    </location>
</feature>
<accession>A0A239GI46</accession>
<reference evidence="11 12" key="1">
    <citation type="submission" date="2017-06" db="EMBL/GenBank/DDBJ databases">
        <authorList>
            <person name="Kim H.J."/>
            <person name="Triplett B.A."/>
        </authorList>
    </citation>
    <scope>NUCLEOTIDE SEQUENCE [LARGE SCALE GENOMIC DNA]</scope>
    <source>
        <strain evidence="11 12">DSM 44715</strain>
    </source>
</reference>
<evidence type="ECO:0000313" key="11">
    <source>
        <dbReference type="EMBL" id="SNS68452.1"/>
    </source>
</evidence>
<dbReference type="GO" id="GO:0009317">
    <property type="term" value="C:acetyl-CoA carboxylase complex"/>
    <property type="evidence" value="ECO:0007669"/>
    <property type="project" value="InterPro"/>
</dbReference>
<evidence type="ECO:0000256" key="7">
    <source>
        <dbReference type="ARBA" id="ARBA00023267"/>
    </source>
</evidence>
<dbReference type="UniPathway" id="UPA00094"/>
<evidence type="ECO:0000256" key="1">
    <source>
        <dbReference type="ARBA" id="ARBA00005194"/>
    </source>
</evidence>
<keyword evidence="12" id="KW-1185">Reference proteome</keyword>
<dbReference type="CDD" id="cd06850">
    <property type="entry name" value="biotinyl_domain"/>
    <property type="match status" value="1"/>
</dbReference>
<evidence type="ECO:0000256" key="6">
    <source>
        <dbReference type="ARBA" id="ARBA00023160"/>
    </source>
</evidence>
<keyword evidence="6 8" id="KW-0275">Fatty acid biosynthesis</keyword>
<dbReference type="InterPro" id="IPR050709">
    <property type="entry name" value="Biotin_Carboxyl_Carrier/Decarb"/>
</dbReference>
<evidence type="ECO:0000256" key="3">
    <source>
        <dbReference type="ARBA" id="ARBA00022516"/>
    </source>
</evidence>
<evidence type="ECO:0000313" key="12">
    <source>
        <dbReference type="Proteomes" id="UP000198318"/>
    </source>
</evidence>
<dbReference type="Gene3D" id="2.40.50.100">
    <property type="match status" value="1"/>
</dbReference>
<comment type="pathway">
    <text evidence="1 8">Lipid metabolism; fatty acid biosynthesis.</text>
</comment>
<dbReference type="InterPro" id="IPR001249">
    <property type="entry name" value="AcCoA_biotinCC"/>
</dbReference>
<keyword evidence="4 8" id="KW-0276">Fatty acid metabolism</keyword>
<dbReference type="GO" id="GO:0006633">
    <property type="term" value="P:fatty acid biosynthetic process"/>
    <property type="evidence" value="ECO:0007669"/>
    <property type="project" value="UniProtKB-UniPathway"/>
</dbReference>
<dbReference type="InterPro" id="IPR011053">
    <property type="entry name" value="Single_hybrid_motif"/>
</dbReference>
<protein>
    <recommendedName>
        <fullName evidence="2 8">Biotin carboxyl carrier protein of acetyl-CoA carboxylase</fullName>
    </recommendedName>
</protein>
<evidence type="ECO:0000256" key="8">
    <source>
        <dbReference type="RuleBase" id="RU364072"/>
    </source>
</evidence>
<dbReference type="PRINTS" id="PR01071">
    <property type="entry name" value="ACOABIOTINCC"/>
</dbReference>
<name>A0A239GI46_9ACTN</name>
<dbReference type="GO" id="GO:0003989">
    <property type="term" value="F:acetyl-CoA carboxylase activity"/>
    <property type="evidence" value="ECO:0007669"/>
    <property type="project" value="InterPro"/>
</dbReference>
<feature type="domain" description="Lipoyl-binding" evidence="10">
    <location>
        <begin position="99"/>
        <end position="175"/>
    </location>
</feature>
<keyword evidence="5 8" id="KW-0443">Lipid metabolism</keyword>
<dbReference type="InterPro" id="IPR000089">
    <property type="entry name" value="Biotin_lipoyl"/>
</dbReference>
<dbReference type="AlphaFoldDB" id="A0A239GI46"/>
<evidence type="ECO:0000256" key="4">
    <source>
        <dbReference type="ARBA" id="ARBA00022832"/>
    </source>
</evidence>
<evidence type="ECO:0000259" key="10">
    <source>
        <dbReference type="PROSITE" id="PS50968"/>
    </source>
</evidence>
<dbReference type="Proteomes" id="UP000198318">
    <property type="component" value="Unassembled WGS sequence"/>
</dbReference>
<dbReference type="PANTHER" id="PTHR45266">
    <property type="entry name" value="OXALOACETATE DECARBOXYLASE ALPHA CHAIN"/>
    <property type="match status" value="1"/>
</dbReference>
<evidence type="ECO:0000256" key="9">
    <source>
        <dbReference type="SAM" id="MobiDB-lite"/>
    </source>
</evidence>
<evidence type="ECO:0000256" key="2">
    <source>
        <dbReference type="ARBA" id="ARBA00017562"/>
    </source>
</evidence>